<name>A0AAV4K591_9DEIO</name>
<comment type="similarity">
    <text evidence="8">Belongs to the methyltransferase superfamily. RlmI family.</text>
</comment>
<evidence type="ECO:0000256" key="7">
    <source>
        <dbReference type="ARBA" id="ARBA00022884"/>
    </source>
</evidence>
<evidence type="ECO:0000313" key="11">
    <source>
        <dbReference type="EMBL" id="GGI78215.1"/>
    </source>
</evidence>
<dbReference type="CDD" id="cd11572">
    <property type="entry name" value="RlmI_M_like"/>
    <property type="match status" value="1"/>
</dbReference>
<dbReference type="GO" id="GO:0005737">
    <property type="term" value="C:cytoplasm"/>
    <property type="evidence" value="ECO:0007669"/>
    <property type="project" value="UniProtKB-SubCell"/>
</dbReference>
<dbReference type="GO" id="GO:0003723">
    <property type="term" value="F:RNA binding"/>
    <property type="evidence" value="ECO:0007669"/>
    <property type="project" value="UniProtKB-KW"/>
</dbReference>
<dbReference type="Gene3D" id="3.30.750.80">
    <property type="entry name" value="RNA methyltransferase domain (HRMD) like"/>
    <property type="match status" value="1"/>
</dbReference>
<dbReference type="InterPro" id="IPR041532">
    <property type="entry name" value="RlmI-like_PUA"/>
</dbReference>
<reference evidence="11" key="2">
    <citation type="journal article" date="2014" name="Int. J. Syst. Evol. Microbiol.">
        <title>Complete genome sequence of Corynebacterium casei LMG S-19264T (=DSM 44701T), isolated from a smear-ripened cheese.</title>
        <authorList>
            <consortium name="US DOE Joint Genome Institute (JGI-PGF)"/>
            <person name="Walter F."/>
            <person name="Albersmeier A."/>
            <person name="Kalinowski J."/>
            <person name="Ruckert C."/>
        </authorList>
    </citation>
    <scope>NUCLEOTIDE SEQUENCE</scope>
    <source>
        <strain evidence="11">CGMCC 1.8885</strain>
    </source>
</reference>
<reference evidence="11" key="4">
    <citation type="submission" date="2023-08" db="EMBL/GenBank/DDBJ databases">
        <authorList>
            <person name="Sun Q."/>
            <person name="Zhou Y."/>
        </authorList>
    </citation>
    <scope>NUCLEOTIDE SEQUENCE</scope>
    <source>
        <strain evidence="12">CGMCC 1.8884</strain>
        <strain evidence="11">CGMCC 1.8885</strain>
    </source>
</reference>
<protein>
    <submittedName>
        <fullName evidence="11">Methyltransferase</fullName>
    </submittedName>
</protein>
<evidence type="ECO:0000256" key="1">
    <source>
        <dbReference type="ARBA" id="ARBA00004496"/>
    </source>
</evidence>
<reference evidence="13" key="3">
    <citation type="journal article" date="2019" name="Int. J. Syst. Evol. Microbiol.">
        <title>The Global Catalogue of Microorganisms (GCM) 10K type strain sequencing project: providing services to taxonomists for standard genome sequencing and annotation.</title>
        <authorList>
            <consortium name="The Broad Institute Genomics Platform"/>
            <consortium name="The Broad Institute Genome Sequencing Center for Infectious Disease"/>
            <person name="Wu L."/>
            <person name="Ma J."/>
        </authorList>
    </citation>
    <scope>NUCLEOTIDE SEQUENCE [LARGE SCALE GENOMIC DNA]</scope>
    <source>
        <strain evidence="13">CGMCC 1.8884</strain>
    </source>
</reference>
<evidence type="ECO:0000313" key="12">
    <source>
        <dbReference type="EMBL" id="GGP28927.1"/>
    </source>
</evidence>
<dbReference type="Proteomes" id="UP000630135">
    <property type="component" value="Unassembled WGS sequence"/>
</dbReference>
<organism evidence="11 14">
    <name type="scientific">Deinococcus wulumuqiensis</name>
    <dbReference type="NCBI Taxonomy" id="980427"/>
    <lineage>
        <taxon>Bacteria</taxon>
        <taxon>Thermotogati</taxon>
        <taxon>Deinococcota</taxon>
        <taxon>Deinococci</taxon>
        <taxon>Deinococcales</taxon>
        <taxon>Deinococcaceae</taxon>
        <taxon>Deinococcus</taxon>
    </lineage>
</organism>
<dbReference type="CDD" id="cd21153">
    <property type="entry name" value="PUA_RlmI"/>
    <property type="match status" value="1"/>
</dbReference>
<evidence type="ECO:0000256" key="3">
    <source>
        <dbReference type="ARBA" id="ARBA00022552"/>
    </source>
</evidence>
<dbReference type="EMBL" id="BMMA01000006">
    <property type="protein sequence ID" value="GGI78215.1"/>
    <property type="molecule type" value="Genomic_DNA"/>
</dbReference>
<dbReference type="GO" id="GO:0008168">
    <property type="term" value="F:methyltransferase activity"/>
    <property type="evidence" value="ECO:0007669"/>
    <property type="project" value="UniProtKB-KW"/>
</dbReference>
<gene>
    <name evidence="12" type="ORF">GCM10008021_05780</name>
    <name evidence="11" type="ORF">GCM10010914_10570</name>
</gene>
<dbReference type="PANTHER" id="PTHR42873">
    <property type="entry name" value="RIBOSOMAL RNA LARGE SUBUNIT METHYLTRANSFERASE"/>
    <property type="match status" value="1"/>
</dbReference>
<dbReference type="InterPro" id="IPR002478">
    <property type="entry name" value="PUA"/>
</dbReference>
<keyword evidence="6" id="KW-0949">S-adenosyl-L-methionine</keyword>
<dbReference type="GO" id="GO:0006364">
    <property type="term" value="P:rRNA processing"/>
    <property type="evidence" value="ECO:0007669"/>
    <property type="project" value="UniProtKB-KW"/>
</dbReference>
<dbReference type="InterPro" id="IPR036974">
    <property type="entry name" value="PUA_sf"/>
</dbReference>
<proteinExistence type="inferred from homology"/>
<keyword evidence="7" id="KW-0694">RNA-binding</keyword>
<evidence type="ECO:0000256" key="9">
    <source>
        <dbReference type="SAM" id="MobiDB-lite"/>
    </source>
</evidence>
<evidence type="ECO:0000256" key="4">
    <source>
        <dbReference type="ARBA" id="ARBA00022603"/>
    </source>
</evidence>
<comment type="caution">
    <text evidence="11">The sequence shown here is derived from an EMBL/GenBank/DDBJ whole genome shotgun (WGS) entry which is preliminary data.</text>
</comment>
<evidence type="ECO:0000256" key="8">
    <source>
        <dbReference type="ARBA" id="ARBA00038091"/>
    </source>
</evidence>
<feature type="domain" description="PUA" evidence="10">
    <location>
        <begin position="36"/>
        <end position="120"/>
    </location>
</feature>
<sequence length="423" mass="46085">MRAAPSFPFAPLSPATLQGVSRPSVPAKASRTSRGPAVTLKDAAVRRIAGRYPFGHSGDIARADAGIGPGDVVDVRDEGGKLVGRGYFNPEGATPLRMLTWEARDIDLNFYRERVRAALARREGRITGTNALRVLHAEADGLPGVVADRFGDVLSVQLRNAGVEKHRDLILRALREETGATSAFERSDTGERRKEGLDLVSGPLWGELPERVEFYEDDLRLHFAPLDAQKTGFFLDQRDNRRMMARLVGPGQPFLDVYSYTGGFSLHAAKAGAQSTAIDKDSVALGVLEREARENGVGVNLRWGDAIEQLAALEKEKKSFHAAVFDPPTLAKRRDDVPRAKRIFTDGTAALLRMLTPGGHVLVSTCAHYIRVDDLLDAARVAAGAAECDAEVVDITYQPADHPHLLSVPESLYLKSILLRKQG</sequence>
<evidence type="ECO:0000313" key="14">
    <source>
        <dbReference type="Proteomes" id="UP000652720"/>
    </source>
</evidence>
<dbReference type="GO" id="GO:0032259">
    <property type="term" value="P:methylation"/>
    <property type="evidence" value="ECO:0007669"/>
    <property type="project" value="UniProtKB-KW"/>
</dbReference>
<evidence type="ECO:0000256" key="6">
    <source>
        <dbReference type="ARBA" id="ARBA00022691"/>
    </source>
</evidence>
<evidence type="ECO:0000259" key="10">
    <source>
        <dbReference type="SMART" id="SM00359"/>
    </source>
</evidence>
<keyword evidence="4 11" id="KW-0489">Methyltransferase</keyword>
<dbReference type="SMART" id="SM00359">
    <property type="entry name" value="PUA"/>
    <property type="match status" value="1"/>
</dbReference>
<keyword evidence="5" id="KW-0808">Transferase</keyword>
<accession>A0AAV4K591</accession>
<dbReference type="PROSITE" id="PS50890">
    <property type="entry name" value="PUA"/>
    <property type="match status" value="1"/>
</dbReference>
<dbReference type="InterPro" id="IPR019614">
    <property type="entry name" value="SAM-dep_methyl-trfase"/>
</dbReference>
<comment type="subcellular location">
    <subcellularLocation>
        <location evidence="1">Cytoplasm</location>
    </subcellularLocation>
</comment>
<dbReference type="SUPFAM" id="SSF53335">
    <property type="entry name" value="S-adenosyl-L-methionine-dependent methyltransferases"/>
    <property type="match status" value="1"/>
</dbReference>
<keyword evidence="13" id="KW-1185">Reference proteome</keyword>
<dbReference type="PANTHER" id="PTHR42873:SF1">
    <property type="entry name" value="S-ADENOSYLMETHIONINE-DEPENDENT METHYLTRANSFERASE DOMAIN-CONTAINING PROTEIN"/>
    <property type="match status" value="1"/>
</dbReference>
<dbReference type="CDD" id="cd02440">
    <property type="entry name" value="AdoMet_MTases"/>
    <property type="match status" value="1"/>
</dbReference>
<dbReference type="InterPro" id="IPR029063">
    <property type="entry name" value="SAM-dependent_MTases_sf"/>
</dbReference>
<dbReference type="SUPFAM" id="SSF88697">
    <property type="entry name" value="PUA domain-like"/>
    <property type="match status" value="1"/>
</dbReference>
<evidence type="ECO:0000256" key="5">
    <source>
        <dbReference type="ARBA" id="ARBA00022679"/>
    </source>
</evidence>
<dbReference type="Gene3D" id="3.40.50.150">
    <property type="entry name" value="Vaccinia Virus protein VP39"/>
    <property type="match status" value="1"/>
</dbReference>
<dbReference type="EMBL" id="BMLZ01000004">
    <property type="protein sequence ID" value="GGP28927.1"/>
    <property type="molecule type" value="Genomic_DNA"/>
</dbReference>
<dbReference type="Proteomes" id="UP000652720">
    <property type="component" value="Unassembled WGS sequence"/>
</dbReference>
<dbReference type="InterPro" id="IPR015947">
    <property type="entry name" value="PUA-like_sf"/>
</dbReference>
<evidence type="ECO:0000313" key="13">
    <source>
        <dbReference type="Proteomes" id="UP000630135"/>
    </source>
</evidence>
<dbReference type="AlphaFoldDB" id="A0AAV4K591"/>
<dbReference type="Pfam" id="PF17785">
    <property type="entry name" value="PUA_3"/>
    <property type="match status" value="1"/>
</dbReference>
<reference evidence="12" key="1">
    <citation type="journal article" date="2014" name="Int. J. Syst. Evol. Microbiol.">
        <title>Complete genome of a new Firmicutes species belonging to the dominant human colonic microbiota ('Ruminococcus bicirculans') reveals two chromosomes and a selective capacity to utilize plant glucans.</title>
        <authorList>
            <consortium name="NISC Comparative Sequencing Program"/>
            <person name="Wegmann U."/>
            <person name="Louis P."/>
            <person name="Goesmann A."/>
            <person name="Henrissat B."/>
            <person name="Duncan S.H."/>
            <person name="Flint H.J."/>
        </authorList>
    </citation>
    <scope>NUCLEOTIDE SEQUENCE</scope>
    <source>
        <strain evidence="12">CGMCC 1.8884</strain>
    </source>
</reference>
<keyword evidence="2" id="KW-0963">Cytoplasm</keyword>
<keyword evidence="3" id="KW-0698">rRNA processing</keyword>
<feature type="region of interest" description="Disordered" evidence="9">
    <location>
        <begin position="15"/>
        <end position="36"/>
    </location>
</feature>
<dbReference type="Pfam" id="PF10672">
    <property type="entry name" value="Methyltrans_SAM"/>
    <property type="match status" value="1"/>
</dbReference>
<evidence type="ECO:0000256" key="2">
    <source>
        <dbReference type="ARBA" id="ARBA00022490"/>
    </source>
</evidence>
<dbReference type="Gene3D" id="2.30.130.10">
    <property type="entry name" value="PUA domain"/>
    <property type="match status" value="1"/>
</dbReference>